<dbReference type="InterPro" id="IPR011004">
    <property type="entry name" value="Trimer_LpxA-like_sf"/>
</dbReference>
<organism evidence="7 8">
    <name type="scientific">Thiorhodovibrio winogradskyi</name>
    <dbReference type="NCBI Taxonomy" id="77007"/>
    <lineage>
        <taxon>Bacteria</taxon>
        <taxon>Pseudomonadati</taxon>
        <taxon>Pseudomonadota</taxon>
        <taxon>Gammaproteobacteria</taxon>
        <taxon>Chromatiales</taxon>
        <taxon>Chromatiaceae</taxon>
        <taxon>Thiorhodovibrio</taxon>
    </lineage>
</organism>
<dbReference type="Pfam" id="PF00132">
    <property type="entry name" value="Hexapep"/>
    <property type="match status" value="1"/>
</dbReference>
<dbReference type="GO" id="GO:0008780">
    <property type="term" value="F:acyl-[acyl-carrier-protein]-UDP-N-acetylglucosamine O-acyltransferase activity"/>
    <property type="evidence" value="ECO:0007669"/>
    <property type="project" value="UniProtKB-EC"/>
</dbReference>
<dbReference type="InterPro" id="IPR037157">
    <property type="entry name" value="Acetyltransf_C_sf"/>
</dbReference>
<evidence type="ECO:0000256" key="2">
    <source>
        <dbReference type="ARBA" id="ARBA00022556"/>
    </source>
</evidence>
<evidence type="ECO:0000313" key="8">
    <source>
        <dbReference type="Proteomes" id="UP001432180"/>
    </source>
</evidence>
<dbReference type="Gene3D" id="2.160.10.10">
    <property type="entry name" value="Hexapeptide repeat proteins"/>
    <property type="match status" value="1"/>
</dbReference>
<name>A0ABZ0S6Q5_9GAMM</name>
<dbReference type="EMBL" id="CP121472">
    <property type="protein sequence ID" value="WPL16655.1"/>
    <property type="molecule type" value="Genomic_DNA"/>
</dbReference>
<evidence type="ECO:0000313" key="7">
    <source>
        <dbReference type="EMBL" id="WPL16655.1"/>
    </source>
</evidence>
<gene>
    <name evidence="7" type="primary">lpxA_1</name>
    <name evidence="7" type="ORF">Thiowin_01622</name>
</gene>
<dbReference type="InterPro" id="IPR001451">
    <property type="entry name" value="Hexapep"/>
</dbReference>
<dbReference type="RefSeq" id="WP_328987198.1">
    <property type="nucleotide sequence ID" value="NZ_CP121472.1"/>
</dbReference>
<evidence type="ECO:0000256" key="3">
    <source>
        <dbReference type="ARBA" id="ARBA00022679"/>
    </source>
</evidence>
<dbReference type="PANTHER" id="PTHR43480">
    <property type="entry name" value="ACYL-[ACYL-CARRIER-PROTEIN]--UDP-N-ACETYLGLUCOSAMINE O-ACYLTRANSFERASE"/>
    <property type="match status" value="1"/>
</dbReference>
<keyword evidence="1" id="KW-0444">Lipid biosynthesis</keyword>
<keyword evidence="4" id="KW-0443">Lipid metabolism</keyword>
<dbReference type="Gene3D" id="1.20.1180.10">
    <property type="entry name" value="Udp N-acetylglucosamine O-acyltransferase, C-terminal domain"/>
    <property type="match status" value="1"/>
</dbReference>
<dbReference type="NCBIfam" id="NF003657">
    <property type="entry name" value="PRK05289.1"/>
    <property type="match status" value="1"/>
</dbReference>
<dbReference type="EC" id="2.3.1.129" evidence="7"/>
<reference evidence="7 8" key="1">
    <citation type="journal article" date="2023" name="Microorganisms">
        <title>Thiorhodovibrio frisius and Trv. litoralis spp. nov., Two Novel Members from a Clade of Fastidious Purple Sulfur Bacteria That Exhibit Unique Red-Shifted Light-Harvesting Capabilities.</title>
        <authorList>
            <person name="Methner A."/>
            <person name="Kuzyk S.B."/>
            <person name="Petersen J."/>
            <person name="Bauer S."/>
            <person name="Brinkmann H."/>
            <person name="Sichau K."/>
            <person name="Wanner G."/>
            <person name="Wolf J."/>
            <person name="Neumann-Schaal M."/>
            <person name="Henke P."/>
            <person name="Tank M."/>
            <person name="Sproer C."/>
            <person name="Bunk B."/>
            <person name="Overmann J."/>
        </authorList>
    </citation>
    <scope>NUCLEOTIDE SEQUENCE [LARGE SCALE GENOMIC DNA]</scope>
    <source>
        <strain evidence="7 8">DSM 6702</strain>
    </source>
</reference>
<evidence type="ECO:0000256" key="1">
    <source>
        <dbReference type="ARBA" id="ARBA00022516"/>
    </source>
</evidence>
<keyword evidence="8" id="KW-1185">Reference proteome</keyword>
<evidence type="ECO:0000259" key="6">
    <source>
        <dbReference type="Pfam" id="PF13720"/>
    </source>
</evidence>
<dbReference type="SUPFAM" id="SSF51161">
    <property type="entry name" value="Trimeric LpxA-like enzymes"/>
    <property type="match status" value="1"/>
</dbReference>
<dbReference type="Proteomes" id="UP001432180">
    <property type="component" value="Chromosome"/>
</dbReference>
<dbReference type="InterPro" id="IPR010137">
    <property type="entry name" value="Lipid_A_LpxA"/>
</dbReference>
<proteinExistence type="predicted"/>
<accession>A0ABZ0S6Q5</accession>
<dbReference type="NCBIfam" id="TIGR01852">
    <property type="entry name" value="lipid_A_lpxA"/>
    <property type="match status" value="1"/>
</dbReference>
<evidence type="ECO:0000256" key="4">
    <source>
        <dbReference type="ARBA" id="ARBA00023098"/>
    </source>
</evidence>
<keyword evidence="3 7" id="KW-0808">Transferase</keyword>
<dbReference type="InterPro" id="IPR029098">
    <property type="entry name" value="Acetyltransf_C"/>
</dbReference>
<keyword evidence="5 7" id="KW-0012">Acyltransferase</keyword>
<dbReference type="CDD" id="cd03351">
    <property type="entry name" value="LbH_UDP-GlcNAc_AT"/>
    <property type="match status" value="1"/>
</dbReference>
<keyword evidence="2" id="KW-0441">Lipid A biosynthesis</keyword>
<dbReference type="Pfam" id="PF13720">
    <property type="entry name" value="Acetyltransf_11"/>
    <property type="match status" value="1"/>
</dbReference>
<sequence length="267" mass="28232">MRIHPTAIVAPDADLHPSVTIGPFCIIEAGVRLGEGCVLDSHVRIEGGTQIGPGNRICHGATLGTEPQDLGFRPEHSKPLVIGANNHFKEGVNISRGVKTDAGTRIGDHNYLMAFSHIGHDCQVGSHNIFANTATLGGHVTLGNHIFLAGHVAVHQFCRIGDLCMIGGVTGVAQDIPPFALANGQRARILGLNTVGLRRAGFDPGARSRIKAVYRLLFRSGLRLSAAMEQAAADFPGPETERILVFIRAGDSGRGIAAFGREHGKLG</sequence>
<feature type="domain" description="UDP N-acetylglucosamine O-acyltransferase C-terminal" evidence="6">
    <location>
        <begin position="175"/>
        <end position="256"/>
    </location>
</feature>
<dbReference type="PANTHER" id="PTHR43480:SF1">
    <property type="entry name" value="ACYL-[ACYL-CARRIER-PROTEIN]--UDP-N-ACETYLGLUCOSAMINE O-ACYLTRANSFERASE, MITOCHONDRIAL-RELATED"/>
    <property type="match status" value="1"/>
</dbReference>
<evidence type="ECO:0000256" key="5">
    <source>
        <dbReference type="ARBA" id="ARBA00023315"/>
    </source>
</evidence>
<protein>
    <submittedName>
        <fullName evidence="7">Acyl-[acyl-carrier-protein]--UDP-N-acetylglucosamine O-acyltransferase</fullName>
        <ecNumber evidence="7">2.3.1.129</ecNumber>
    </submittedName>
</protein>
<dbReference type="PIRSF" id="PIRSF000456">
    <property type="entry name" value="UDP-GlcNAc_acltr"/>
    <property type="match status" value="1"/>
</dbReference>